<dbReference type="Gene3D" id="1.10.10.10">
    <property type="entry name" value="Winged helix-like DNA-binding domain superfamily/Winged helix DNA-binding domain"/>
    <property type="match status" value="1"/>
</dbReference>
<dbReference type="SUPFAM" id="SSF46785">
    <property type="entry name" value="Winged helix' DNA-binding domain"/>
    <property type="match status" value="1"/>
</dbReference>
<sequence length="470" mass="51429">MIMKQPLSWQPDITGLVGPLYIALSDIMARDIADGRLAEGTRLPPQRALAWALGVTHGTITRVYERAEKMGLVKGEIGRGTFVAPQNRPTSPLMPEDEVLSELDLAHNFPLSHLDPDLGVAFEALAQQTGIARVLNYTPIEGLVRHREAGRDLFSYYNIDAPVDRILLTSGAQHALQVLLQGIFKDGDILALEALSYPGLINAAPRLGVRLAPIGADAEGMSADQLDALCKRRPVAGLFIGPNVHNPSGRPTSSRRLDELADCARRHDLWVIEDDPYCPVLSAPNQSMWHRVPERTCIVASASKILGGGLRTGFICAPQSVRSSLLRVITDISSMSSPIGAELVRHWIDSGEIEKNRLRKQAALAERHAIAKAIFADNIELYPDRFSGWLHLREDQNPAVFELEAGRRGMLVLGAHHFVVGSSPVPSAVRLALGAIPSLVQYEKALRLLDDFRQEREAMPHAALSAELYA</sequence>
<keyword evidence="7" id="KW-0808">Transferase</keyword>
<dbReference type="InterPro" id="IPR036388">
    <property type="entry name" value="WH-like_DNA-bd_sf"/>
</dbReference>
<protein>
    <submittedName>
        <fullName evidence="7">DNA-binding transcriptional regulator, MocR family, contains an aminotransferase domain</fullName>
    </submittedName>
</protein>
<dbReference type="AlphaFoldDB" id="A0A1I5ELZ2"/>
<dbReference type="GO" id="GO:0003700">
    <property type="term" value="F:DNA-binding transcription factor activity"/>
    <property type="evidence" value="ECO:0007669"/>
    <property type="project" value="InterPro"/>
</dbReference>
<comment type="similarity">
    <text evidence="1">In the C-terminal section; belongs to the class-I pyridoxal-phosphate-dependent aminotransferase family.</text>
</comment>
<dbReference type="InterPro" id="IPR015424">
    <property type="entry name" value="PyrdxlP-dep_Trfase"/>
</dbReference>
<dbReference type="InterPro" id="IPR004839">
    <property type="entry name" value="Aminotransferase_I/II_large"/>
</dbReference>
<evidence type="ECO:0000256" key="4">
    <source>
        <dbReference type="ARBA" id="ARBA00023125"/>
    </source>
</evidence>
<dbReference type="InterPro" id="IPR015421">
    <property type="entry name" value="PyrdxlP-dep_Trfase_major"/>
</dbReference>
<dbReference type="Gene3D" id="3.40.640.10">
    <property type="entry name" value="Type I PLP-dependent aspartate aminotransferase-like (Major domain)"/>
    <property type="match status" value="1"/>
</dbReference>
<accession>A0A1I5ELZ2</accession>
<dbReference type="GO" id="GO:0008483">
    <property type="term" value="F:transaminase activity"/>
    <property type="evidence" value="ECO:0007669"/>
    <property type="project" value="UniProtKB-KW"/>
</dbReference>
<dbReference type="CDD" id="cd07377">
    <property type="entry name" value="WHTH_GntR"/>
    <property type="match status" value="1"/>
</dbReference>
<dbReference type="Proteomes" id="UP000199236">
    <property type="component" value="Unassembled WGS sequence"/>
</dbReference>
<evidence type="ECO:0000259" key="6">
    <source>
        <dbReference type="PROSITE" id="PS50949"/>
    </source>
</evidence>
<dbReference type="InterPro" id="IPR000524">
    <property type="entry name" value="Tscrpt_reg_HTH_GntR"/>
</dbReference>
<keyword evidence="3" id="KW-0805">Transcription regulation</keyword>
<dbReference type="EMBL" id="FOVR01000003">
    <property type="protein sequence ID" value="SFO12430.1"/>
    <property type="molecule type" value="Genomic_DNA"/>
</dbReference>
<dbReference type="OrthoDB" id="9804020at2"/>
<dbReference type="GO" id="GO:0003677">
    <property type="term" value="F:DNA binding"/>
    <property type="evidence" value="ECO:0007669"/>
    <property type="project" value="UniProtKB-KW"/>
</dbReference>
<keyword evidence="4 7" id="KW-0238">DNA-binding</keyword>
<keyword evidence="7" id="KW-0032">Aminotransferase</keyword>
<dbReference type="PANTHER" id="PTHR46577:SF1">
    <property type="entry name" value="HTH-TYPE TRANSCRIPTIONAL REGULATORY PROTEIN GABR"/>
    <property type="match status" value="1"/>
</dbReference>
<evidence type="ECO:0000256" key="2">
    <source>
        <dbReference type="ARBA" id="ARBA00022898"/>
    </source>
</evidence>
<keyword evidence="8" id="KW-1185">Reference proteome</keyword>
<dbReference type="InterPro" id="IPR015422">
    <property type="entry name" value="PyrdxlP-dep_Trfase_small"/>
</dbReference>
<evidence type="ECO:0000313" key="8">
    <source>
        <dbReference type="Proteomes" id="UP000199236"/>
    </source>
</evidence>
<dbReference type="InterPro" id="IPR036390">
    <property type="entry name" value="WH_DNA-bd_sf"/>
</dbReference>
<dbReference type="InterPro" id="IPR051446">
    <property type="entry name" value="HTH_trans_reg/aminotransferase"/>
</dbReference>
<dbReference type="STRING" id="655353.SAMN04488056_103246"/>
<name>A0A1I5ELZ2_9HYPH</name>
<feature type="domain" description="HTH gntR-type" evidence="6">
    <location>
        <begin position="18"/>
        <end position="86"/>
    </location>
</feature>
<keyword evidence="5" id="KW-0804">Transcription</keyword>
<evidence type="ECO:0000256" key="3">
    <source>
        <dbReference type="ARBA" id="ARBA00023015"/>
    </source>
</evidence>
<dbReference type="PANTHER" id="PTHR46577">
    <property type="entry name" value="HTH-TYPE TRANSCRIPTIONAL REGULATORY PROTEIN GABR"/>
    <property type="match status" value="1"/>
</dbReference>
<organism evidence="7 8">
    <name type="scientific">Cohaesibacter marisflavi</name>
    <dbReference type="NCBI Taxonomy" id="655353"/>
    <lineage>
        <taxon>Bacteria</taxon>
        <taxon>Pseudomonadati</taxon>
        <taxon>Pseudomonadota</taxon>
        <taxon>Alphaproteobacteria</taxon>
        <taxon>Hyphomicrobiales</taxon>
        <taxon>Cohaesibacteraceae</taxon>
    </lineage>
</organism>
<dbReference type="Gene3D" id="3.90.1150.10">
    <property type="entry name" value="Aspartate Aminotransferase, domain 1"/>
    <property type="match status" value="1"/>
</dbReference>
<proteinExistence type="inferred from homology"/>
<keyword evidence="2" id="KW-0663">Pyridoxal phosphate</keyword>
<reference evidence="7 8" key="1">
    <citation type="submission" date="2016-10" db="EMBL/GenBank/DDBJ databases">
        <authorList>
            <person name="de Groot N.N."/>
        </authorList>
    </citation>
    <scope>NUCLEOTIDE SEQUENCE [LARGE SCALE GENOMIC DNA]</scope>
    <source>
        <strain evidence="7 8">CGMCC 1.9157</strain>
    </source>
</reference>
<dbReference type="CDD" id="cd00609">
    <property type="entry name" value="AAT_like"/>
    <property type="match status" value="1"/>
</dbReference>
<dbReference type="Pfam" id="PF00392">
    <property type="entry name" value="GntR"/>
    <property type="match status" value="1"/>
</dbReference>
<evidence type="ECO:0000256" key="1">
    <source>
        <dbReference type="ARBA" id="ARBA00005384"/>
    </source>
</evidence>
<evidence type="ECO:0000256" key="5">
    <source>
        <dbReference type="ARBA" id="ARBA00023163"/>
    </source>
</evidence>
<dbReference type="GO" id="GO:0030170">
    <property type="term" value="F:pyridoxal phosphate binding"/>
    <property type="evidence" value="ECO:0007669"/>
    <property type="project" value="InterPro"/>
</dbReference>
<evidence type="ECO:0000313" key="7">
    <source>
        <dbReference type="EMBL" id="SFO12430.1"/>
    </source>
</evidence>
<dbReference type="SUPFAM" id="SSF53383">
    <property type="entry name" value="PLP-dependent transferases"/>
    <property type="match status" value="1"/>
</dbReference>
<dbReference type="SMART" id="SM00345">
    <property type="entry name" value="HTH_GNTR"/>
    <property type="match status" value="1"/>
</dbReference>
<gene>
    <name evidence="7" type="ORF">SAMN04488056_103246</name>
</gene>
<dbReference type="PROSITE" id="PS50949">
    <property type="entry name" value="HTH_GNTR"/>
    <property type="match status" value="1"/>
</dbReference>
<dbReference type="Pfam" id="PF00155">
    <property type="entry name" value="Aminotran_1_2"/>
    <property type="match status" value="1"/>
</dbReference>